<dbReference type="Pfam" id="PF11913">
    <property type="entry name" value="DUF3431"/>
    <property type="match status" value="1"/>
</dbReference>
<feature type="compositionally biased region" description="Polar residues" evidence="1">
    <location>
        <begin position="37"/>
        <end position="51"/>
    </location>
</feature>
<name>A0A9P4WGS9_9PLEO</name>
<gene>
    <name evidence="2" type="ORF">E8E12_001312</name>
</gene>
<sequence length="303" mass="34655">MVSDGREQWRPERTGVEVKLKTTEQGIAQGGTKDKSSSTSILHQHTSTSMQDAAILTPGPSLPDRVVVMARTPKDDTRWVHQELQDWQSVIYDIDIETPHKQSTLDPLIDNNLRTLRNKGNEANAYLAYIVQHYNNLPSTMAFIHPHKNGYPAAWHTDNNEYSNVVSLRTLNMKFVQSNGYANLRCVNDPGCPHEVMPFRDPAESHRVAEIAMPEAWQALFNNTDIPEILATPCCAQFAVSSKQVRKRSLDEYKEYYTWLMETPLSDATSGRVFEHLWHVVYGQEPVYCPTYEKCYCDVYNRC</sequence>
<dbReference type="InterPro" id="IPR021838">
    <property type="entry name" value="DUF3431"/>
</dbReference>
<dbReference type="OrthoDB" id="426718at2759"/>
<evidence type="ECO:0000256" key="1">
    <source>
        <dbReference type="SAM" id="MobiDB-lite"/>
    </source>
</evidence>
<dbReference type="Proteomes" id="UP000758155">
    <property type="component" value="Unassembled WGS sequence"/>
</dbReference>
<keyword evidence="3" id="KW-1185">Reference proteome</keyword>
<dbReference type="EMBL" id="SWKV01000119">
    <property type="protein sequence ID" value="KAF3031903.1"/>
    <property type="molecule type" value="Genomic_DNA"/>
</dbReference>
<protein>
    <recommendedName>
        <fullName evidence="4">DUF3431 domain containing protein</fullName>
    </recommendedName>
</protein>
<comment type="caution">
    <text evidence="2">The sequence shown here is derived from an EMBL/GenBank/DDBJ whole genome shotgun (WGS) entry which is preliminary data.</text>
</comment>
<evidence type="ECO:0000313" key="2">
    <source>
        <dbReference type="EMBL" id="KAF3031903.1"/>
    </source>
</evidence>
<dbReference type="PANTHER" id="PTHR37490:SF2">
    <property type="match status" value="1"/>
</dbReference>
<organism evidence="2 3">
    <name type="scientific">Didymella heteroderae</name>
    <dbReference type="NCBI Taxonomy" id="1769908"/>
    <lineage>
        <taxon>Eukaryota</taxon>
        <taxon>Fungi</taxon>
        <taxon>Dikarya</taxon>
        <taxon>Ascomycota</taxon>
        <taxon>Pezizomycotina</taxon>
        <taxon>Dothideomycetes</taxon>
        <taxon>Pleosporomycetidae</taxon>
        <taxon>Pleosporales</taxon>
        <taxon>Pleosporineae</taxon>
        <taxon>Didymellaceae</taxon>
        <taxon>Didymella</taxon>
    </lineage>
</organism>
<feature type="region of interest" description="Disordered" evidence="1">
    <location>
        <begin position="22"/>
        <end position="58"/>
    </location>
</feature>
<dbReference type="AlphaFoldDB" id="A0A9P4WGS9"/>
<evidence type="ECO:0000313" key="3">
    <source>
        <dbReference type="Proteomes" id="UP000758155"/>
    </source>
</evidence>
<accession>A0A9P4WGS9</accession>
<evidence type="ECO:0008006" key="4">
    <source>
        <dbReference type="Google" id="ProtNLM"/>
    </source>
</evidence>
<dbReference type="PANTHER" id="PTHR37490">
    <property type="entry name" value="EXPRESSED PROTEIN"/>
    <property type="match status" value="1"/>
</dbReference>
<reference evidence="2" key="1">
    <citation type="submission" date="2019-04" db="EMBL/GenBank/DDBJ databases">
        <title>Sequencing of skin fungus with MAO and IRED activity.</title>
        <authorList>
            <person name="Marsaioli A.J."/>
            <person name="Bonatto J.M.C."/>
            <person name="Reis Junior O."/>
        </authorList>
    </citation>
    <scope>NUCLEOTIDE SEQUENCE</scope>
    <source>
        <strain evidence="2">28M1</strain>
    </source>
</reference>
<proteinExistence type="predicted"/>